<feature type="transmembrane region" description="Helical" evidence="1">
    <location>
        <begin position="144"/>
        <end position="162"/>
    </location>
</feature>
<keyword evidence="1" id="KW-0472">Membrane</keyword>
<feature type="transmembrane region" description="Helical" evidence="1">
    <location>
        <begin position="87"/>
        <end position="116"/>
    </location>
</feature>
<gene>
    <name evidence="2" type="ORF">M2319_000535</name>
</gene>
<keyword evidence="3" id="KW-1185">Reference proteome</keyword>
<reference evidence="3" key="1">
    <citation type="submission" date="2023-07" db="EMBL/GenBank/DDBJ databases">
        <title>Genome sequencing of Purple Non-Sulfur Bacteria from various extreme environments.</title>
        <authorList>
            <person name="Mayer M."/>
        </authorList>
    </citation>
    <scope>NUCLEOTIDE SEQUENCE [LARGE SCALE GENOMIC DNA]</scope>
    <source>
        <strain evidence="3">DSM 17935</strain>
    </source>
</reference>
<evidence type="ECO:0000313" key="3">
    <source>
        <dbReference type="Proteomes" id="UP001209755"/>
    </source>
</evidence>
<sequence>MSALAPTAIAEISVAVTLAALATGASILSIGSMALVNAISGELFRKKATTEEPSDSAQSDLLYLLLNDECQRARQKILTHPEKVLRVYLFGLTSAIITTLILLDVIAANSVIGWLASHASRYLDLRDSTQTEIIAATELFVSKILVPTVITYLLGYAIYVMVRTMAICRSYYNHRI</sequence>
<dbReference type="Proteomes" id="UP001209755">
    <property type="component" value="Unassembled WGS sequence"/>
</dbReference>
<proteinExistence type="predicted"/>
<accession>A0ABT3H752</accession>
<evidence type="ECO:0000256" key="1">
    <source>
        <dbReference type="SAM" id="Phobius"/>
    </source>
</evidence>
<organism evidence="2 3">
    <name type="scientific">Rhodobium gokarnense</name>
    <dbReference type="NCBI Taxonomy" id="364296"/>
    <lineage>
        <taxon>Bacteria</taxon>
        <taxon>Pseudomonadati</taxon>
        <taxon>Pseudomonadota</taxon>
        <taxon>Alphaproteobacteria</taxon>
        <taxon>Hyphomicrobiales</taxon>
        <taxon>Rhodobiaceae</taxon>
        <taxon>Rhodobium</taxon>
    </lineage>
</organism>
<evidence type="ECO:0008006" key="4">
    <source>
        <dbReference type="Google" id="ProtNLM"/>
    </source>
</evidence>
<evidence type="ECO:0000313" key="2">
    <source>
        <dbReference type="EMBL" id="MCW2306219.1"/>
    </source>
</evidence>
<dbReference type="RefSeq" id="WP_264599878.1">
    <property type="nucleotide sequence ID" value="NZ_JAOQNS010000001.1"/>
</dbReference>
<name>A0ABT3H752_9HYPH</name>
<feature type="transmembrane region" description="Helical" evidence="1">
    <location>
        <begin position="12"/>
        <end position="36"/>
    </location>
</feature>
<dbReference type="EMBL" id="JAOQNS010000001">
    <property type="protein sequence ID" value="MCW2306219.1"/>
    <property type="molecule type" value="Genomic_DNA"/>
</dbReference>
<protein>
    <recommendedName>
        <fullName evidence="4">DUF21 domain-containing protein</fullName>
    </recommendedName>
</protein>
<keyword evidence="1" id="KW-0812">Transmembrane</keyword>
<keyword evidence="1" id="KW-1133">Transmembrane helix</keyword>
<comment type="caution">
    <text evidence="2">The sequence shown here is derived from an EMBL/GenBank/DDBJ whole genome shotgun (WGS) entry which is preliminary data.</text>
</comment>